<proteinExistence type="predicted"/>
<dbReference type="AlphaFoldDB" id="A0A075HUY6"/>
<sequence>MRKMLKDKIAISGTTGFVGKNLENFFTQNNVKYKTISRLEFRKNKLSLISDCNCFVHLVGIGIETEKESFEEVNIELTKKIVDVCKRSKIKKIIYFSGLGVSSKSTSDYFISKFKAERLIIKSGLDYTIFRPSYIIGKDDYLTRNFKKQIRKKKILIPGSGKYIIQPISIQDVCYIVNLASQSRNFSKKIIDLVGPEKISFIQFAKNSALRFNSKIEKISIKKSFDSALSEKKFPYGIEDLNILLGNFHGNYKKLKIISKMEFSRIKSI</sequence>
<dbReference type="EC" id="1.6.5.3" evidence="2"/>
<keyword evidence="2" id="KW-0560">Oxidoreductase</keyword>
<dbReference type="InterPro" id="IPR051207">
    <property type="entry name" value="ComplexI_NDUFA9_subunit"/>
</dbReference>
<dbReference type="EMBL" id="KF901157">
    <property type="protein sequence ID" value="AIF20171.1"/>
    <property type="molecule type" value="Genomic_DNA"/>
</dbReference>
<dbReference type="Pfam" id="PF13460">
    <property type="entry name" value="NAD_binding_10"/>
    <property type="match status" value="1"/>
</dbReference>
<dbReference type="InterPro" id="IPR016040">
    <property type="entry name" value="NAD(P)-bd_dom"/>
</dbReference>
<dbReference type="GO" id="GO:0016491">
    <property type="term" value="F:oxidoreductase activity"/>
    <property type="evidence" value="ECO:0007669"/>
    <property type="project" value="UniProtKB-KW"/>
</dbReference>
<dbReference type="GO" id="GO:0044877">
    <property type="term" value="F:protein-containing complex binding"/>
    <property type="evidence" value="ECO:0007669"/>
    <property type="project" value="TreeGrafter"/>
</dbReference>
<accession>A0A075HUY6</accession>
<protein>
    <submittedName>
        <fullName evidence="2">NAD dependent epimerase/dehydratase family protein</fullName>
        <ecNumber evidence="2">1.6.5.3</ecNumber>
    </submittedName>
</protein>
<dbReference type="SUPFAM" id="SSF51735">
    <property type="entry name" value="NAD(P)-binding Rossmann-fold domains"/>
    <property type="match status" value="1"/>
</dbReference>
<dbReference type="Gene3D" id="3.40.50.720">
    <property type="entry name" value="NAD(P)-binding Rossmann-like Domain"/>
    <property type="match status" value="1"/>
</dbReference>
<organism evidence="2">
    <name type="scientific">uncultured marine thaumarchaeote KM3_88_E12</name>
    <dbReference type="NCBI Taxonomy" id="1456336"/>
    <lineage>
        <taxon>Archaea</taxon>
        <taxon>Nitrososphaerota</taxon>
        <taxon>environmental samples</taxon>
    </lineage>
</organism>
<evidence type="ECO:0000259" key="1">
    <source>
        <dbReference type="Pfam" id="PF13460"/>
    </source>
</evidence>
<dbReference type="InterPro" id="IPR036291">
    <property type="entry name" value="NAD(P)-bd_dom_sf"/>
</dbReference>
<evidence type="ECO:0000313" key="2">
    <source>
        <dbReference type="EMBL" id="AIF20171.1"/>
    </source>
</evidence>
<dbReference type="PANTHER" id="PTHR12126:SF11">
    <property type="entry name" value="NADH DEHYDROGENASE [UBIQUINONE] 1 ALPHA SUBCOMPLEX SUBUNIT 9, MITOCHONDRIAL"/>
    <property type="match status" value="1"/>
</dbReference>
<feature type="domain" description="NAD(P)-binding" evidence="1">
    <location>
        <begin position="69"/>
        <end position="139"/>
    </location>
</feature>
<name>A0A075HUY6_9ARCH</name>
<reference evidence="2" key="1">
    <citation type="journal article" date="2014" name="Genome Biol. Evol.">
        <title>Pangenome evidence for extensive interdomain horizontal transfer affecting lineage core and shell genes in uncultured planktonic thaumarchaeota and euryarchaeota.</title>
        <authorList>
            <person name="Deschamps P."/>
            <person name="Zivanovic Y."/>
            <person name="Moreira D."/>
            <person name="Rodriguez-Valera F."/>
            <person name="Lopez-Garcia P."/>
        </authorList>
    </citation>
    <scope>NUCLEOTIDE SEQUENCE</scope>
</reference>
<dbReference type="PANTHER" id="PTHR12126">
    <property type="entry name" value="NADH-UBIQUINONE OXIDOREDUCTASE 39 KDA SUBUNIT-RELATED"/>
    <property type="match status" value="1"/>
</dbReference>